<protein>
    <recommendedName>
        <fullName evidence="3">DUF4352 domain-containing protein</fullName>
    </recommendedName>
</protein>
<dbReference type="RefSeq" id="WP_224455691.1">
    <property type="nucleotide sequence ID" value="NZ_BAAAGG010000015.1"/>
</dbReference>
<proteinExistence type="predicted"/>
<evidence type="ECO:0000256" key="1">
    <source>
        <dbReference type="ARBA" id="ARBA00022729"/>
    </source>
</evidence>
<dbReference type="Gene3D" id="2.60.40.1240">
    <property type="match status" value="1"/>
</dbReference>
<feature type="domain" description="DUF4352" evidence="3">
    <location>
        <begin position="50"/>
        <end position="160"/>
    </location>
</feature>
<dbReference type="EMBL" id="BAAAGG010000015">
    <property type="protein sequence ID" value="GAA0760958.1"/>
    <property type="molecule type" value="Genomic_DNA"/>
</dbReference>
<feature type="signal peptide" evidence="2">
    <location>
        <begin position="1"/>
        <end position="23"/>
    </location>
</feature>
<dbReference type="Proteomes" id="UP001500185">
    <property type="component" value="Unassembled WGS sequence"/>
</dbReference>
<feature type="chain" id="PRO_5046576575" description="DUF4352 domain-containing protein" evidence="2">
    <location>
        <begin position="24"/>
        <end position="182"/>
    </location>
</feature>
<sequence length="182" mass="20030">MKKNLRHVISASALALFVFIAFGSMDDEGDSSSSSSSTTVSADNSAKAKQVGETLSTRYFDVTVNKVALQDRVNTGNEFADLKREDGNQYLIINTTFKNTDGESRMISDGEVVINYNGKDYLFDKSETVMLEGWGTMLDQLNPLTSKTTNLVYKIPTEIKGPAYYRPGRSNSDDLIAIGNIE</sequence>
<evidence type="ECO:0000313" key="5">
    <source>
        <dbReference type="Proteomes" id="UP001500185"/>
    </source>
</evidence>
<reference evidence="4 5" key="1">
    <citation type="journal article" date="2019" name="Int. J. Syst. Evol. Microbiol.">
        <title>The Global Catalogue of Microorganisms (GCM) 10K type strain sequencing project: providing services to taxonomists for standard genome sequencing and annotation.</title>
        <authorList>
            <consortium name="The Broad Institute Genomics Platform"/>
            <consortium name="The Broad Institute Genome Sequencing Center for Infectious Disease"/>
            <person name="Wu L."/>
            <person name="Ma J."/>
        </authorList>
    </citation>
    <scope>NUCLEOTIDE SEQUENCE [LARGE SCALE GENOMIC DNA]</scope>
    <source>
        <strain evidence="4 5">JCM 16231</strain>
    </source>
</reference>
<dbReference type="InterPro" id="IPR029050">
    <property type="entry name" value="Immunoprotect_excell_Ig-like"/>
</dbReference>
<evidence type="ECO:0000313" key="4">
    <source>
        <dbReference type="EMBL" id="GAA0760958.1"/>
    </source>
</evidence>
<keyword evidence="1 2" id="KW-0732">Signal</keyword>
<evidence type="ECO:0000256" key="2">
    <source>
        <dbReference type="SAM" id="SignalP"/>
    </source>
</evidence>
<gene>
    <name evidence="4" type="ORF">GCM10009433_20090</name>
</gene>
<name>A0ABN1KB30_9FLAO</name>
<organism evidence="4 5">
    <name type="scientific">Psychroflexus lacisalsi</name>
    <dbReference type="NCBI Taxonomy" id="503928"/>
    <lineage>
        <taxon>Bacteria</taxon>
        <taxon>Pseudomonadati</taxon>
        <taxon>Bacteroidota</taxon>
        <taxon>Flavobacteriia</taxon>
        <taxon>Flavobacteriales</taxon>
        <taxon>Flavobacteriaceae</taxon>
        <taxon>Psychroflexus</taxon>
    </lineage>
</organism>
<keyword evidence="5" id="KW-1185">Reference proteome</keyword>
<evidence type="ECO:0000259" key="3">
    <source>
        <dbReference type="Pfam" id="PF11611"/>
    </source>
</evidence>
<comment type="caution">
    <text evidence="4">The sequence shown here is derived from an EMBL/GenBank/DDBJ whole genome shotgun (WGS) entry which is preliminary data.</text>
</comment>
<accession>A0ABN1KB30</accession>
<dbReference type="InterPro" id="IPR029051">
    <property type="entry name" value="DUF4352"/>
</dbReference>
<dbReference type="Pfam" id="PF11611">
    <property type="entry name" value="DUF4352"/>
    <property type="match status" value="1"/>
</dbReference>